<name>A0A8H7Q277_MORIS</name>
<protein>
    <submittedName>
        <fullName evidence="2">Uncharacterized protein</fullName>
    </submittedName>
</protein>
<evidence type="ECO:0000313" key="2">
    <source>
        <dbReference type="EMBL" id="KAG2183346.1"/>
    </source>
</evidence>
<sequence>MLNSEPISPNEVTDDHGYIGPHFIDLYNDLYDQQMMAFDSLLPLSDPYPMVDASQYDVCYPMMDSLYLDPNISTQALTYLEGPVAAIRPKKKTNASSCATQCQHPKHENYATLANANLSTVTPRRGRPPKGSKCSDIFETAQLKRLPKRLESVVGRQEIYVCLTCLRRSDEDIEYVTSPNYTPPISGRSGRIKRTGSS</sequence>
<feature type="region of interest" description="Disordered" evidence="1">
    <location>
        <begin position="179"/>
        <end position="198"/>
    </location>
</feature>
<organism evidence="2 3">
    <name type="scientific">Mortierella isabellina</name>
    <name type="common">Filamentous fungus</name>
    <name type="synonym">Umbelopsis isabellina</name>
    <dbReference type="NCBI Taxonomy" id="91625"/>
    <lineage>
        <taxon>Eukaryota</taxon>
        <taxon>Fungi</taxon>
        <taxon>Fungi incertae sedis</taxon>
        <taxon>Mucoromycota</taxon>
        <taxon>Mucoromycotina</taxon>
        <taxon>Umbelopsidomycetes</taxon>
        <taxon>Umbelopsidales</taxon>
        <taxon>Umbelopsidaceae</taxon>
        <taxon>Umbelopsis</taxon>
    </lineage>
</organism>
<dbReference type="EMBL" id="JAEPQZ010000003">
    <property type="protein sequence ID" value="KAG2183346.1"/>
    <property type="molecule type" value="Genomic_DNA"/>
</dbReference>
<accession>A0A8H7Q277</accession>
<dbReference type="Proteomes" id="UP000654370">
    <property type="component" value="Unassembled WGS sequence"/>
</dbReference>
<dbReference type="AlphaFoldDB" id="A0A8H7Q277"/>
<dbReference type="OrthoDB" id="2289168at2759"/>
<evidence type="ECO:0000256" key="1">
    <source>
        <dbReference type="SAM" id="MobiDB-lite"/>
    </source>
</evidence>
<reference evidence="2" key="1">
    <citation type="submission" date="2020-12" db="EMBL/GenBank/DDBJ databases">
        <title>Metabolic potential, ecology and presence of endohyphal bacteria is reflected in genomic diversity of Mucoromycotina.</title>
        <authorList>
            <person name="Muszewska A."/>
            <person name="Okrasinska A."/>
            <person name="Steczkiewicz K."/>
            <person name="Drgas O."/>
            <person name="Orlowska M."/>
            <person name="Perlinska-Lenart U."/>
            <person name="Aleksandrzak-Piekarczyk T."/>
            <person name="Szatraj K."/>
            <person name="Zielenkiewicz U."/>
            <person name="Pilsyk S."/>
            <person name="Malc E."/>
            <person name="Mieczkowski P."/>
            <person name="Kruszewska J.S."/>
            <person name="Biernat P."/>
            <person name="Pawlowska J."/>
        </authorList>
    </citation>
    <scope>NUCLEOTIDE SEQUENCE</scope>
    <source>
        <strain evidence="2">WA0000067209</strain>
    </source>
</reference>
<comment type="caution">
    <text evidence="2">The sequence shown here is derived from an EMBL/GenBank/DDBJ whole genome shotgun (WGS) entry which is preliminary data.</text>
</comment>
<gene>
    <name evidence="2" type="ORF">INT43_006351</name>
</gene>
<proteinExistence type="predicted"/>
<keyword evidence="3" id="KW-1185">Reference proteome</keyword>
<evidence type="ECO:0000313" key="3">
    <source>
        <dbReference type="Proteomes" id="UP000654370"/>
    </source>
</evidence>